<dbReference type="InterPro" id="IPR010870">
    <property type="entry name" value="Porin_O/P"/>
</dbReference>
<reference evidence="2 3" key="2">
    <citation type="journal article" date="2015" name="PLoS ONE">
        <title>Whole-Genome Optical Mapping and Finished Genome Sequence of Sphingobacterium deserti sp. nov., a New Species Isolated from the Western Desert of China.</title>
        <authorList>
            <person name="Teng C."/>
            <person name="Zhou Z."/>
            <person name="Molnar I."/>
            <person name="Li X."/>
            <person name="Tang R."/>
            <person name="Chen M."/>
            <person name="Wang L."/>
            <person name="Su S."/>
            <person name="Zhang W."/>
            <person name="Lin M."/>
        </authorList>
    </citation>
    <scope>NUCLEOTIDE SEQUENCE [LARGE SCALE GENOMIC DNA]</scope>
    <source>
        <strain evidence="3">ACCC05744</strain>
    </source>
</reference>
<name>A0A0B8SYS5_9SPHI</name>
<accession>A0A0B8SYS5</accession>
<evidence type="ECO:0000313" key="3">
    <source>
        <dbReference type="Proteomes" id="UP000031802"/>
    </source>
</evidence>
<evidence type="ECO:0008006" key="4">
    <source>
        <dbReference type="Google" id="ProtNLM"/>
    </source>
</evidence>
<proteinExistence type="predicted"/>
<evidence type="ECO:0000313" key="2">
    <source>
        <dbReference type="EMBL" id="KGE12316.1"/>
    </source>
</evidence>
<gene>
    <name evidence="2" type="ORF">DI53_3966</name>
</gene>
<dbReference type="Proteomes" id="UP000031802">
    <property type="component" value="Unassembled WGS sequence"/>
</dbReference>
<comment type="caution">
    <text evidence="2">The sequence shown here is derived from an EMBL/GenBank/DDBJ whole genome shotgun (WGS) entry which is preliminary data.</text>
</comment>
<feature type="signal peptide" evidence="1">
    <location>
        <begin position="1"/>
        <end position="21"/>
    </location>
</feature>
<sequence>MKQFSLIFAALFSLSALSAQEARSSLLNRNDDSQTDSLASKEPDRAQLFKFDFLLRAALDADNLGKEEALTRFNLDEARILFHGEYNDRLSYKIRFRLNRSFAQSGLDNSSQALDFAQVDYKFGKQNKWMVSLGKQSAMVGSYEFENNPIYEFMFTDYVDRILNLFVVGGKLSYQVNSNHGLHLQLYNTVNNTFDNHLTSNGFALGSIQRAKAPLGGYLTWTGAFADRRFQTKWSYNLAQFAEGRPTQAISLANKFKTERQMVYLDLQYTHMGTDHALIASRAINDFYALTGEARQLAQNVTYKSAVVRYDQFLTDKWEIAVKGAVETVGSRDDDALGNDFRTNYTYFAALQHKPFKKQDFRFYLGYIGNSISYAERTALAKTQFNRLALGGYFTIPVY</sequence>
<feature type="chain" id="PRO_5002138462" description="Phosphate-selective porin O and P" evidence="1">
    <location>
        <begin position="22"/>
        <end position="399"/>
    </location>
</feature>
<protein>
    <recommendedName>
        <fullName evidence="4">Phosphate-selective porin O and P</fullName>
    </recommendedName>
</protein>
<reference evidence="3" key="1">
    <citation type="submission" date="2014-04" db="EMBL/GenBank/DDBJ databases">
        <title>Whole-Genome optical mapping and complete genome sequence of Sphingobacterium deserti sp. nov., a new spaces isolated from desert in the west of China.</title>
        <authorList>
            <person name="Teng C."/>
            <person name="Zhou Z."/>
            <person name="Li X."/>
            <person name="Chen M."/>
            <person name="Lin M."/>
            <person name="Wang L."/>
            <person name="Su S."/>
            <person name="Zhang C."/>
            <person name="Zhang W."/>
        </authorList>
    </citation>
    <scope>NUCLEOTIDE SEQUENCE [LARGE SCALE GENOMIC DNA]</scope>
    <source>
        <strain evidence="3">ACCC05744</strain>
    </source>
</reference>
<dbReference type="Pfam" id="PF07396">
    <property type="entry name" value="Porin_O_P"/>
    <property type="match status" value="1"/>
</dbReference>
<dbReference type="eggNOG" id="COG3637">
    <property type="taxonomic scope" value="Bacteria"/>
</dbReference>
<dbReference type="EMBL" id="JJMU01000074">
    <property type="protein sequence ID" value="KGE12316.1"/>
    <property type="molecule type" value="Genomic_DNA"/>
</dbReference>
<evidence type="ECO:0000256" key="1">
    <source>
        <dbReference type="SAM" id="SignalP"/>
    </source>
</evidence>
<dbReference type="OrthoDB" id="846879at2"/>
<dbReference type="PATRIC" id="fig|1229276.3.peg.4113"/>
<dbReference type="RefSeq" id="WP_052072593.1">
    <property type="nucleotide sequence ID" value="NZ_JJMU01000074.1"/>
</dbReference>
<dbReference type="STRING" id="1229276.DI53_3966"/>
<keyword evidence="3" id="KW-1185">Reference proteome</keyword>
<organism evidence="2 3">
    <name type="scientific">Sphingobacterium deserti</name>
    <dbReference type="NCBI Taxonomy" id="1229276"/>
    <lineage>
        <taxon>Bacteria</taxon>
        <taxon>Pseudomonadati</taxon>
        <taxon>Bacteroidota</taxon>
        <taxon>Sphingobacteriia</taxon>
        <taxon>Sphingobacteriales</taxon>
        <taxon>Sphingobacteriaceae</taxon>
        <taxon>Sphingobacterium</taxon>
    </lineage>
</organism>
<keyword evidence="1" id="KW-0732">Signal</keyword>
<dbReference type="AlphaFoldDB" id="A0A0B8SYS5"/>